<evidence type="ECO:0000259" key="2">
    <source>
        <dbReference type="Pfam" id="PF24458"/>
    </source>
</evidence>
<dbReference type="Pfam" id="PF24458">
    <property type="entry name" value="DUF7573"/>
    <property type="match status" value="1"/>
</dbReference>
<feature type="region of interest" description="Disordered" evidence="1">
    <location>
        <begin position="1"/>
        <end position="98"/>
    </location>
</feature>
<evidence type="ECO:0000256" key="1">
    <source>
        <dbReference type="SAM" id="MobiDB-lite"/>
    </source>
</evidence>
<protein>
    <recommendedName>
        <fullName evidence="2">DUF7573 domain-containing protein</fullName>
    </recommendedName>
</protein>
<accession>A0A1I6H805</accession>
<dbReference type="EMBL" id="FOYS01000003">
    <property type="protein sequence ID" value="SFR50696.1"/>
    <property type="molecule type" value="Genomic_DNA"/>
</dbReference>
<dbReference type="Proteomes" id="UP000243250">
    <property type="component" value="Unassembled WGS sequence"/>
</dbReference>
<evidence type="ECO:0000313" key="3">
    <source>
        <dbReference type="EMBL" id="SFR50696.1"/>
    </source>
</evidence>
<dbReference type="InterPro" id="IPR055995">
    <property type="entry name" value="DUF7573"/>
</dbReference>
<feature type="domain" description="DUF7573" evidence="2">
    <location>
        <begin position="86"/>
        <end position="124"/>
    </location>
</feature>
<evidence type="ECO:0000313" key="4">
    <source>
        <dbReference type="Proteomes" id="UP000243250"/>
    </source>
</evidence>
<organism evidence="3 4">
    <name type="scientific">Halogeometricum limi</name>
    <dbReference type="NCBI Taxonomy" id="555875"/>
    <lineage>
        <taxon>Archaea</taxon>
        <taxon>Methanobacteriati</taxon>
        <taxon>Methanobacteriota</taxon>
        <taxon>Stenosarchaea group</taxon>
        <taxon>Halobacteria</taxon>
        <taxon>Halobacteriales</taxon>
        <taxon>Haloferacaceae</taxon>
        <taxon>Halogeometricum</taxon>
    </lineage>
</organism>
<proteinExistence type="predicted"/>
<keyword evidence="4" id="KW-1185">Reference proteome</keyword>
<name>A0A1I6H805_9EURY</name>
<dbReference type="AlphaFoldDB" id="A0A1I6H805"/>
<reference evidence="4" key="1">
    <citation type="submission" date="2016-10" db="EMBL/GenBank/DDBJ databases">
        <authorList>
            <person name="Varghese N."/>
            <person name="Submissions S."/>
        </authorList>
    </citation>
    <scope>NUCLEOTIDE SEQUENCE [LARGE SCALE GENOMIC DNA]</scope>
    <source>
        <strain evidence="4">CGMCC 1.8711</strain>
    </source>
</reference>
<gene>
    <name evidence="3" type="ORF">SAMN04488124_1909</name>
</gene>
<feature type="compositionally biased region" description="Acidic residues" evidence="1">
    <location>
        <begin position="20"/>
        <end position="67"/>
    </location>
</feature>
<sequence length="124" mass="13906">MHDETNRWNVTTDRSLDEFLAGDDSDEADETDETPDSDDGAETELADTDEEEPVTDEEESLSDEETPAIERDTATEPVDPETVAPAVGTYRFDPDGVDCPRCGETVDRLWLDDDEQVCKDCKDW</sequence>